<evidence type="ECO:0000256" key="2">
    <source>
        <dbReference type="ARBA" id="ARBA00022475"/>
    </source>
</evidence>
<dbReference type="AlphaFoldDB" id="A0A5S9QAW2"/>
<evidence type="ECO:0000256" key="3">
    <source>
        <dbReference type="ARBA" id="ARBA00022618"/>
    </source>
</evidence>
<evidence type="ECO:0000313" key="10">
    <source>
        <dbReference type="EMBL" id="CAA0114347.1"/>
    </source>
</evidence>
<evidence type="ECO:0000256" key="4">
    <source>
        <dbReference type="ARBA" id="ARBA00022692"/>
    </source>
</evidence>
<comment type="similarity">
    <text evidence="8">Belongs to the FtsL family.</text>
</comment>
<dbReference type="GO" id="GO:0005886">
    <property type="term" value="C:plasma membrane"/>
    <property type="evidence" value="ECO:0007669"/>
    <property type="project" value="UniProtKB-SubCell"/>
</dbReference>
<sequence length="92" mass="10340">MTSWKLSLLLWPAVILSALAVVFTTHASRQNFIAWQNLIKQGQEFEVEWGQLLIERSTLASYTRLEQIAAEKLDMAVPTAKQIVVVTQGSQP</sequence>
<dbReference type="InterPro" id="IPR011922">
    <property type="entry name" value="Cell_div_FtsL"/>
</dbReference>
<keyword evidence="4 8" id="KW-0812">Transmembrane</keyword>
<dbReference type="NCBIfam" id="TIGR02209">
    <property type="entry name" value="ftsL_broad"/>
    <property type="match status" value="1"/>
</dbReference>
<evidence type="ECO:0000256" key="1">
    <source>
        <dbReference type="ARBA" id="ARBA00004401"/>
    </source>
</evidence>
<keyword evidence="6 8" id="KW-0472">Membrane</keyword>
<evidence type="ECO:0000256" key="6">
    <source>
        <dbReference type="ARBA" id="ARBA00023136"/>
    </source>
</evidence>
<keyword evidence="5 8" id="KW-1133">Transmembrane helix</keyword>
<organism evidence="10 11">
    <name type="scientific">BD1-7 clade bacterium</name>
    <dbReference type="NCBI Taxonomy" id="2029982"/>
    <lineage>
        <taxon>Bacteria</taxon>
        <taxon>Pseudomonadati</taxon>
        <taxon>Pseudomonadota</taxon>
        <taxon>Gammaproteobacteria</taxon>
        <taxon>Cellvibrionales</taxon>
        <taxon>Spongiibacteraceae</taxon>
        <taxon>BD1-7 clade</taxon>
    </lineage>
</organism>
<proteinExistence type="inferred from homology"/>
<evidence type="ECO:0000256" key="8">
    <source>
        <dbReference type="HAMAP-Rule" id="MF_00910"/>
    </source>
</evidence>
<evidence type="ECO:0000313" key="11">
    <source>
        <dbReference type="Proteomes" id="UP000434580"/>
    </source>
</evidence>
<evidence type="ECO:0000256" key="9">
    <source>
        <dbReference type="NCBIfam" id="TIGR02209"/>
    </source>
</evidence>
<evidence type="ECO:0000256" key="7">
    <source>
        <dbReference type="ARBA" id="ARBA00023306"/>
    </source>
</evidence>
<keyword evidence="3 8" id="KW-0132">Cell division</keyword>
<keyword evidence="2 8" id="KW-1003">Cell membrane</keyword>
<dbReference type="GO" id="GO:0043093">
    <property type="term" value="P:FtsZ-dependent cytokinesis"/>
    <property type="evidence" value="ECO:0007669"/>
    <property type="project" value="UniProtKB-UniRule"/>
</dbReference>
<dbReference type="PANTHER" id="PTHR37479:SF1">
    <property type="entry name" value="CELL DIVISION PROTEIN FTSL"/>
    <property type="match status" value="1"/>
</dbReference>
<dbReference type="OrthoDB" id="5298556at2"/>
<dbReference type="EMBL" id="CACSII010000017">
    <property type="protein sequence ID" value="CAA0114347.1"/>
    <property type="molecule type" value="Genomic_DNA"/>
</dbReference>
<keyword evidence="7 8" id="KW-0131">Cell cycle</keyword>
<name>A0A5S9QAW2_9GAMM</name>
<dbReference type="GO" id="GO:0032153">
    <property type="term" value="C:cell division site"/>
    <property type="evidence" value="ECO:0007669"/>
    <property type="project" value="UniProtKB-UniRule"/>
</dbReference>
<comment type="function">
    <text evidence="8">Essential cell division protein. May link together the upstream cell division proteins, which are predominantly cytoplasmic, with the downstream cell division proteins, which are predominantly periplasmic.</text>
</comment>
<gene>
    <name evidence="8 10" type="primary">ftsL</name>
    <name evidence="10" type="ORF">DPBNPPHM_01826</name>
</gene>
<keyword evidence="8" id="KW-0997">Cell inner membrane</keyword>
<evidence type="ECO:0000256" key="5">
    <source>
        <dbReference type="ARBA" id="ARBA00022989"/>
    </source>
</evidence>
<dbReference type="Pfam" id="PF04999">
    <property type="entry name" value="FtsL"/>
    <property type="match status" value="1"/>
</dbReference>
<reference evidence="10 11" key="1">
    <citation type="submission" date="2019-11" db="EMBL/GenBank/DDBJ databases">
        <authorList>
            <person name="Holert J."/>
        </authorList>
    </citation>
    <scope>NUCLEOTIDE SEQUENCE [LARGE SCALE GENOMIC DNA]</scope>
    <source>
        <strain evidence="10">BC5_2</strain>
    </source>
</reference>
<protein>
    <recommendedName>
        <fullName evidence="8 9">Cell division protein FtsL</fullName>
    </recommendedName>
</protein>
<comment type="subcellular location">
    <subcellularLocation>
        <location evidence="8">Cell inner membrane</location>
        <topology evidence="8">Single-pass type II membrane protein</topology>
    </subcellularLocation>
    <subcellularLocation>
        <location evidence="1">Cell membrane</location>
        <topology evidence="1">Single-pass type II membrane protein</topology>
    </subcellularLocation>
    <text evidence="8">Localizes to the division septum where it forms a ring structure.</text>
</comment>
<dbReference type="Proteomes" id="UP000434580">
    <property type="component" value="Unassembled WGS sequence"/>
</dbReference>
<comment type="subunit">
    <text evidence="8">Part of a complex composed of FtsB, FtsL and FtsQ.</text>
</comment>
<dbReference type="HAMAP" id="MF_00910">
    <property type="entry name" value="FtsL"/>
    <property type="match status" value="1"/>
</dbReference>
<dbReference type="PANTHER" id="PTHR37479">
    <property type="entry name" value="CELL DIVISION PROTEIN FTSL"/>
    <property type="match status" value="1"/>
</dbReference>
<accession>A0A5S9QAW2</accession>